<proteinExistence type="predicted"/>
<reference evidence="1 2" key="1">
    <citation type="journal article" date="2019" name="Sci. Rep.">
        <title>Orb-weaving spider Araneus ventricosus genome elucidates the spidroin gene catalogue.</title>
        <authorList>
            <person name="Kono N."/>
            <person name="Nakamura H."/>
            <person name="Ohtoshi R."/>
            <person name="Moran D.A.P."/>
            <person name="Shinohara A."/>
            <person name="Yoshida Y."/>
            <person name="Fujiwara M."/>
            <person name="Mori M."/>
            <person name="Tomita M."/>
            <person name="Arakawa K."/>
        </authorList>
    </citation>
    <scope>NUCLEOTIDE SEQUENCE [LARGE SCALE GENOMIC DNA]</scope>
</reference>
<dbReference type="EMBL" id="BGPR01298950">
    <property type="protein sequence ID" value="GBN61782.1"/>
    <property type="molecule type" value="Genomic_DNA"/>
</dbReference>
<accession>A0A4Y2QEQ9</accession>
<name>A0A4Y2QEQ9_ARAVE</name>
<comment type="caution">
    <text evidence="1">The sequence shown here is derived from an EMBL/GenBank/DDBJ whole genome shotgun (WGS) entry which is preliminary data.</text>
</comment>
<gene>
    <name evidence="1" type="ORF">AVEN_89385_1</name>
</gene>
<evidence type="ECO:0000313" key="2">
    <source>
        <dbReference type="Proteomes" id="UP000499080"/>
    </source>
</evidence>
<sequence>MVDSTQRLENLLMNPRKKKPDPWQRYDIKFATDYFVFIGKEEQSFPIYLKCFQLEVSKNMDTEALSSSALYHQLPSRATLVEQSPNNRYSRAKFTNRLGFQIEREDIPASRLSPVSLVILASHFEATRGLIWEGPRNFEPRSDDEGDT</sequence>
<dbReference type="AlphaFoldDB" id="A0A4Y2QEQ9"/>
<evidence type="ECO:0000313" key="1">
    <source>
        <dbReference type="EMBL" id="GBN61782.1"/>
    </source>
</evidence>
<dbReference type="Proteomes" id="UP000499080">
    <property type="component" value="Unassembled WGS sequence"/>
</dbReference>
<protein>
    <submittedName>
        <fullName evidence="1">Uncharacterized protein</fullName>
    </submittedName>
</protein>
<keyword evidence="2" id="KW-1185">Reference proteome</keyword>
<organism evidence="1 2">
    <name type="scientific">Araneus ventricosus</name>
    <name type="common">Orbweaver spider</name>
    <name type="synonym">Epeira ventricosa</name>
    <dbReference type="NCBI Taxonomy" id="182803"/>
    <lineage>
        <taxon>Eukaryota</taxon>
        <taxon>Metazoa</taxon>
        <taxon>Ecdysozoa</taxon>
        <taxon>Arthropoda</taxon>
        <taxon>Chelicerata</taxon>
        <taxon>Arachnida</taxon>
        <taxon>Araneae</taxon>
        <taxon>Araneomorphae</taxon>
        <taxon>Entelegynae</taxon>
        <taxon>Araneoidea</taxon>
        <taxon>Araneidae</taxon>
        <taxon>Araneus</taxon>
    </lineage>
</organism>